<keyword evidence="1" id="KW-1133">Transmembrane helix</keyword>
<dbReference type="Proteomes" id="UP000194841">
    <property type="component" value="Unassembled WGS sequence"/>
</dbReference>
<reference evidence="2 3" key="1">
    <citation type="submission" date="2017-02" db="EMBL/GenBank/DDBJ databases">
        <title>Pseudoalteromonas ulvae TC14 Genome.</title>
        <authorList>
            <person name="Molmeret M."/>
        </authorList>
    </citation>
    <scope>NUCLEOTIDE SEQUENCE [LARGE SCALE GENOMIC DNA]</scope>
    <source>
        <strain evidence="2">TC14</strain>
    </source>
</reference>
<protein>
    <submittedName>
        <fullName evidence="2">Uncharacterized protein</fullName>
    </submittedName>
</protein>
<dbReference type="EMBL" id="MWPV01000006">
    <property type="protein sequence ID" value="OUL56358.1"/>
    <property type="molecule type" value="Genomic_DNA"/>
</dbReference>
<name>A0A244CLD2_PSEDV</name>
<feature type="transmembrane region" description="Helical" evidence="1">
    <location>
        <begin position="12"/>
        <end position="32"/>
    </location>
</feature>
<evidence type="ECO:0000256" key="1">
    <source>
        <dbReference type="SAM" id="Phobius"/>
    </source>
</evidence>
<feature type="transmembrane region" description="Helical" evidence="1">
    <location>
        <begin position="38"/>
        <end position="58"/>
    </location>
</feature>
<keyword evidence="3" id="KW-1185">Reference proteome</keyword>
<sequence length="89" mass="10036">MQTTYLQPKPFAAAFFIVLFLLTFSAAVALLFSNTPQLTLGLLGCAGISIIHANHRLGRYETKQFAFRQRMLWLVIFTSVLFIATIIIK</sequence>
<keyword evidence="1" id="KW-0812">Transmembrane</keyword>
<evidence type="ECO:0000313" key="3">
    <source>
        <dbReference type="Proteomes" id="UP000194841"/>
    </source>
</evidence>
<organism evidence="2 3">
    <name type="scientific">Pseudoalteromonas ulvae</name>
    <dbReference type="NCBI Taxonomy" id="107327"/>
    <lineage>
        <taxon>Bacteria</taxon>
        <taxon>Pseudomonadati</taxon>
        <taxon>Pseudomonadota</taxon>
        <taxon>Gammaproteobacteria</taxon>
        <taxon>Alteromonadales</taxon>
        <taxon>Pseudoalteromonadaceae</taxon>
        <taxon>Pseudoalteromonas</taxon>
    </lineage>
</organism>
<dbReference type="AlphaFoldDB" id="A0A244CLD2"/>
<gene>
    <name evidence="2" type="ORF">B1199_16915</name>
</gene>
<accession>A0A244CLD2</accession>
<dbReference type="RefSeq" id="WP_086745323.1">
    <property type="nucleotide sequence ID" value="NZ_MWPV01000006.1"/>
</dbReference>
<keyword evidence="1" id="KW-0472">Membrane</keyword>
<comment type="caution">
    <text evidence="2">The sequence shown here is derived from an EMBL/GenBank/DDBJ whole genome shotgun (WGS) entry which is preliminary data.</text>
</comment>
<feature type="transmembrane region" description="Helical" evidence="1">
    <location>
        <begin position="70"/>
        <end position="88"/>
    </location>
</feature>
<evidence type="ECO:0000313" key="2">
    <source>
        <dbReference type="EMBL" id="OUL56358.1"/>
    </source>
</evidence>
<proteinExistence type="predicted"/>